<accession>A0A8S9Z9V7</accession>
<evidence type="ECO:0000313" key="5">
    <source>
        <dbReference type="Proteomes" id="UP000822476"/>
    </source>
</evidence>
<feature type="region of interest" description="Disordered" evidence="1">
    <location>
        <begin position="659"/>
        <end position="715"/>
    </location>
</feature>
<dbReference type="InterPro" id="IPR003877">
    <property type="entry name" value="SPRY_dom"/>
</dbReference>
<dbReference type="InterPro" id="IPR013320">
    <property type="entry name" value="ConA-like_dom_sf"/>
</dbReference>
<dbReference type="SMART" id="SM00757">
    <property type="entry name" value="CRA"/>
    <property type="match status" value="1"/>
</dbReference>
<dbReference type="Proteomes" id="UP000822476">
    <property type="component" value="Unassembled WGS sequence"/>
</dbReference>
<feature type="domain" description="CTLH" evidence="3">
    <location>
        <begin position="354"/>
        <end position="410"/>
    </location>
</feature>
<comment type="caution">
    <text evidence="4">The sequence shown here is derived from an EMBL/GenBank/DDBJ whole genome shotgun (WGS) entry which is preliminary data.</text>
</comment>
<dbReference type="Pfam" id="PF00622">
    <property type="entry name" value="SPRY"/>
    <property type="match status" value="1"/>
</dbReference>
<dbReference type="PROSITE" id="PS50897">
    <property type="entry name" value="CTLH"/>
    <property type="match status" value="1"/>
</dbReference>
<evidence type="ECO:0000256" key="1">
    <source>
        <dbReference type="SAM" id="MobiDB-lite"/>
    </source>
</evidence>
<dbReference type="SMART" id="SM00668">
    <property type="entry name" value="CTLH"/>
    <property type="match status" value="1"/>
</dbReference>
<dbReference type="Gene3D" id="2.60.120.920">
    <property type="match status" value="1"/>
</dbReference>
<dbReference type="InterPro" id="IPR024964">
    <property type="entry name" value="CTLH/CRA"/>
</dbReference>
<evidence type="ECO:0000313" key="4">
    <source>
        <dbReference type="EMBL" id="KAF7262506.1"/>
    </source>
</evidence>
<protein>
    <submittedName>
        <fullName evidence="4">Uncharacterized protein</fullName>
    </submittedName>
</protein>
<feature type="region of interest" description="Disordered" evidence="1">
    <location>
        <begin position="539"/>
        <end position="565"/>
    </location>
</feature>
<dbReference type="InterPro" id="IPR001870">
    <property type="entry name" value="B30.2/SPRY"/>
</dbReference>
<evidence type="ECO:0000259" key="2">
    <source>
        <dbReference type="PROSITE" id="PS50188"/>
    </source>
</evidence>
<dbReference type="SUPFAM" id="SSF49899">
    <property type="entry name" value="Concanavalin A-like lectins/glucanases"/>
    <property type="match status" value="1"/>
</dbReference>
<dbReference type="InterPro" id="IPR043136">
    <property type="entry name" value="B30.2/SPRY_sf"/>
</dbReference>
<feature type="region of interest" description="Disordered" evidence="1">
    <location>
        <begin position="441"/>
        <end position="505"/>
    </location>
</feature>
<dbReference type="InterPro" id="IPR044736">
    <property type="entry name" value="Gid1/RanBPM/SPLA_SPRY"/>
</dbReference>
<dbReference type="InterPro" id="IPR006595">
    <property type="entry name" value="CTLH_C"/>
</dbReference>
<name>A0A8S9Z9V7_9TREM</name>
<feature type="domain" description="B30.2/SPRY" evidence="2">
    <location>
        <begin position="14"/>
        <end position="205"/>
    </location>
</feature>
<dbReference type="EMBL" id="JTDE01000045">
    <property type="protein sequence ID" value="KAF7262506.1"/>
    <property type="molecule type" value="Genomic_DNA"/>
</dbReference>
<dbReference type="CDD" id="cd12885">
    <property type="entry name" value="SPRY_RanBP_like"/>
    <property type="match status" value="1"/>
</dbReference>
<dbReference type="PANTHER" id="PTHR12864">
    <property type="entry name" value="RAN BINDING PROTEIN 9-RELATED"/>
    <property type="match status" value="1"/>
</dbReference>
<sequence length="1092" mass="117591">MALPSDNDQRNQLNEHIIKQLYYVAYLKGSKLPKSLGRHSSQTKAGVSVNGCTAAFNRASSQETLAPVVLRTDNPIPVCCSVYYFEVTVNVKSRSGSLTVGLCSSRSSLTEWPGMETNSYGYHSNNGAIYHGSKELSTTTGPTYGEADVIGCGVNFVTNSVFFTKNGVFMGPITTGKKLPHPVYPCIALACAKCHVSANFGQHKFTFDIGQYIARERAVVISTAVDRKCNDQLAHVTMRNLVAAYLLHNGYLESANALGGWATKASMNSESQWPNIVSSTNGSSGQMKESGKENSTTTVATSPDNLVQTPASCLSSPSVNPFRLAEADSSTGVKAPLDQNYEDLLQWPEPTELLLRRRQLRDTIRAGDYFTALDLLQTHFPRLSEQDPSIGFVLRCHHFINLMCRSSEASSFPGYEIPTANHLYGQKCHLRRCGLKPAVSVDSPRIGAQKRPKPSSSLESSPETGTNGHAGTNGFSSSQPATHFAPNSSHSSNNHHHDHSPSSCQAPIRLRLNTPEPADRPHSLSDTAQLLVYPPHHHCYKDEPLRNSSNNSISPSALTENQKENGVHHISDGHKRERRVTSGVCLPVCGQTEWERGLEGVGADVGLLDLTEQAYGNGIGRRKSLGVTHRAKSTLSPISLSPPCSIGASANALFPDSLPFPDTKSSNCSDRKRNSSDRQISNHSSLVEPVGNGHNGHHLANSSIPNGDTDTPPDDISLALCEPQGCSGSETILKSTDSETYCPSSLSNQNLTAADVLYLVEYGRTLRSLALELQHRDVITPTQIQLLNGAFGLIAYQDPFTSPFRRFLDPVHRERLADAVNSAIMVHLNQPATPVLDSALAFMENALADDRNGHLPASADPPVCEQTSDRFRSSIDLPADSRTDTFSDTTVTHMRRSSDPLAQPLRTSTVSFSYSRASPARTAGPPQAARMRPLLTDTQSAGVVDTLDDVANGSNQFSRSTGTSVVSTSIYIAPSALVSVGSRSDPQATNRSSTASNASAFLRPTSLITRISARDAQLGPSHSPSLLTPSTPVTSTVLGWSAQESSEPSRGAQRNIVSTSSSRLPVTSYVTNTHAPTGPELAGFFHPVLFID</sequence>
<evidence type="ECO:0000259" key="3">
    <source>
        <dbReference type="PROSITE" id="PS50897"/>
    </source>
</evidence>
<keyword evidence="5" id="KW-1185">Reference proteome</keyword>
<dbReference type="Pfam" id="PF10607">
    <property type="entry name" value="CTLH"/>
    <property type="match status" value="1"/>
</dbReference>
<dbReference type="OrthoDB" id="25503at2759"/>
<reference evidence="4" key="1">
    <citation type="submission" date="2019-07" db="EMBL/GenBank/DDBJ databases">
        <title>Annotation for the trematode Paragonimus miyazaki's.</title>
        <authorList>
            <person name="Choi Y.-J."/>
        </authorList>
    </citation>
    <scope>NUCLEOTIDE SEQUENCE</scope>
    <source>
        <strain evidence="4">Japan</strain>
    </source>
</reference>
<feature type="compositionally biased region" description="Polar residues" evidence="1">
    <location>
        <begin position="546"/>
        <end position="560"/>
    </location>
</feature>
<dbReference type="InterPro" id="IPR050618">
    <property type="entry name" value="Ubq-SigPath_Reg"/>
</dbReference>
<dbReference type="PROSITE" id="PS50188">
    <property type="entry name" value="B302_SPRY"/>
    <property type="match status" value="1"/>
</dbReference>
<dbReference type="InterPro" id="IPR013144">
    <property type="entry name" value="CRA_dom"/>
</dbReference>
<feature type="compositionally biased region" description="Polar residues" evidence="1">
    <location>
        <begin position="464"/>
        <end position="481"/>
    </location>
</feature>
<dbReference type="AlphaFoldDB" id="A0A8S9Z9V7"/>
<dbReference type="SMART" id="SM00449">
    <property type="entry name" value="SPRY"/>
    <property type="match status" value="1"/>
</dbReference>
<gene>
    <name evidence="4" type="ORF">EG68_00217</name>
</gene>
<proteinExistence type="predicted"/>
<feature type="region of interest" description="Disordered" evidence="1">
    <location>
        <begin position="272"/>
        <end position="307"/>
    </location>
</feature>
<feature type="compositionally biased region" description="Polar residues" evidence="1">
    <location>
        <begin position="700"/>
        <end position="709"/>
    </location>
</feature>
<feature type="compositionally biased region" description="Low complexity" evidence="1">
    <location>
        <begin position="454"/>
        <end position="463"/>
    </location>
</feature>
<organism evidence="4 5">
    <name type="scientific">Paragonimus skrjabini miyazakii</name>
    <dbReference type="NCBI Taxonomy" id="59628"/>
    <lineage>
        <taxon>Eukaryota</taxon>
        <taxon>Metazoa</taxon>
        <taxon>Spiralia</taxon>
        <taxon>Lophotrochozoa</taxon>
        <taxon>Platyhelminthes</taxon>
        <taxon>Trematoda</taxon>
        <taxon>Digenea</taxon>
        <taxon>Plagiorchiida</taxon>
        <taxon>Troglotremata</taxon>
        <taxon>Troglotrematidae</taxon>
        <taxon>Paragonimus</taxon>
    </lineage>
</organism>